<dbReference type="Proteomes" id="UP000622797">
    <property type="component" value="Unassembled WGS sequence"/>
</dbReference>
<evidence type="ECO:0000259" key="4">
    <source>
        <dbReference type="Pfam" id="PF01989"/>
    </source>
</evidence>
<feature type="region of interest" description="Disordered" evidence="3">
    <location>
        <begin position="708"/>
        <end position="742"/>
    </location>
</feature>
<evidence type="ECO:0000259" key="5">
    <source>
        <dbReference type="Pfam" id="PF04412"/>
    </source>
</evidence>
<organism evidence="6 7">
    <name type="scientific">Fusarium sarcochroum</name>
    <dbReference type="NCBI Taxonomy" id="1208366"/>
    <lineage>
        <taxon>Eukaryota</taxon>
        <taxon>Fungi</taxon>
        <taxon>Dikarya</taxon>
        <taxon>Ascomycota</taxon>
        <taxon>Pezizomycotina</taxon>
        <taxon>Sordariomycetes</taxon>
        <taxon>Hypocreomycetidae</taxon>
        <taxon>Hypocreales</taxon>
        <taxon>Nectriaceae</taxon>
        <taxon>Fusarium</taxon>
        <taxon>Fusarium lateritium species complex</taxon>
    </lineage>
</organism>
<sequence>MAEPITFNGTAYVEGAASATLLAADLELSFWGGVNQVTGEVIDRFHPLSGRFLQDTILAIPGSRGSCGGSVIMMELILNSRGPKALIFEGAEEVITLGVMVADELFDKTVPVVSLGPKDFRQILSWDGRDVHVQGGQVSDAPLKTDHIDGTSKSAKGINTYGQELTDADRAMLNGDSGEAARASLSIILRMANLMNAKGLMDITQAHADAAWYGPGSLAFGQRLRDWGGKFQVPTTINSINYDQKRWKALGIDGELGTACDDLAKAYVDMGGKISFTCAPYLLETAPKLGDPIAWGESNAVVYANSVLGARTLKNPNMLEALIALTGRAPKAGAYLDENRLAQVWLRVSPPEQVDDSFWPILGYALGAIAISRTPVVTGLEHLKPNNDDFKTFTAAFATSSSTPLFHIVNLTPEAPTLESITPKDKKLDVIDVDWKDLDAIWDEFNHGSEPLDIDLISLGNPHISFQEIKDLVRLCKGRSKKKDVAVIITCGRSQYGLASQAGYVAELEEFGVQFLQDTCWCFVVEPVIPQNTRAVMTNSGKYIHYGPGLTEAKITPKIAAPVIWTFEMKTPSFYQPFDLEVDAGIDKTVEVGVDSDNEFGYDFSVEEEELLFQLASEKNTPAPQHNAKISAIDAVPGRTDSLLGQDVAAEVGNTSAFGLDSLQTISGQRRDQRFEREESSGLPTPPAISSIEDIFYPDLSKALSNMKPKAPVKSESSVTTAAASEVNEDDPYDDGRSPLQRFRSYPRKPLTVSDLTSGAWCELQYWYTLTRLPGGRRTRTAAMKQGSKVHQKLEDEVHTTVQIDIMTKEDAFGLKLWNLVQGLRTLRDTGLTRELEVWGMIDENLVNGIIDSVSYENPNPEFEAELSSQESDKDRRQSSLTDYFPPKTGERANNPGPKIYLADVKTRGSFSPVSNAQIRPAKIQLLLYHQFLSDMAAGKLDFLKVFRRYGLDPDDTFSDTFIAQVGSLHDEIFVDASETETETEFTSEQPSSSFRSSSSAGPDLLQYRTLRELVPLVQKEIELTFPNGEHSLGHMLRVQYVHRSDGREIDLHDFPVSRQALDTYIANYMDWWKGRRTAKGVDIEEAFKCRTCEFASDCSWRQSMDEERLQRAKAQQKIRAARRASSAVA</sequence>
<dbReference type="InterPro" id="IPR007506">
    <property type="entry name" value="PMDh-L-like_dom"/>
</dbReference>
<keyword evidence="7" id="KW-1185">Reference proteome</keyword>
<dbReference type="CDD" id="cd01355">
    <property type="entry name" value="AcnX"/>
    <property type="match status" value="1"/>
</dbReference>
<evidence type="ECO:0000256" key="2">
    <source>
        <dbReference type="ARBA" id="ARBA00023239"/>
    </source>
</evidence>
<name>A0A8H4U4L1_9HYPO</name>
<gene>
    <name evidence="6" type="ORF">FSARC_3186</name>
</gene>
<evidence type="ECO:0000313" key="6">
    <source>
        <dbReference type="EMBL" id="KAF4969607.1"/>
    </source>
</evidence>
<evidence type="ECO:0000256" key="3">
    <source>
        <dbReference type="SAM" id="MobiDB-lite"/>
    </source>
</evidence>
<evidence type="ECO:0000256" key="1">
    <source>
        <dbReference type="ARBA" id="ARBA00023004"/>
    </source>
</evidence>
<dbReference type="GO" id="GO:0045145">
    <property type="term" value="F:single-stranded DNA 5'-3' DNA exonuclease activity"/>
    <property type="evidence" value="ECO:0007669"/>
    <property type="project" value="InterPro"/>
</dbReference>
<evidence type="ECO:0000313" key="7">
    <source>
        <dbReference type="Proteomes" id="UP000622797"/>
    </source>
</evidence>
<feature type="region of interest" description="Disordered" evidence="3">
    <location>
        <begin position="668"/>
        <end position="688"/>
    </location>
</feature>
<dbReference type="Pfam" id="PF01989">
    <property type="entry name" value="AcnX_swivel_put"/>
    <property type="match status" value="1"/>
</dbReference>
<proteinExistence type="predicted"/>
<dbReference type="EMBL" id="JABEXW010000156">
    <property type="protein sequence ID" value="KAF4969607.1"/>
    <property type="molecule type" value="Genomic_DNA"/>
</dbReference>
<dbReference type="CDD" id="cd01356">
    <property type="entry name" value="AcnX_swivel"/>
    <property type="match status" value="1"/>
</dbReference>
<dbReference type="InterPro" id="IPR002840">
    <property type="entry name" value="PMDh-S-like_dom"/>
</dbReference>
<feature type="region of interest" description="Disordered" evidence="3">
    <location>
        <begin position="861"/>
        <end position="898"/>
    </location>
</feature>
<feature type="region of interest" description="Disordered" evidence="3">
    <location>
        <begin position="980"/>
        <end position="1002"/>
    </location>
</feature>
<protein>
    <submittedName>
        <fullName evidence="6">Uncharacterized protein</fullName>
    </submittedName>
</protein>
<reference evidence="6" key="1">
    <citation type="journal article" date="2020" name="BMC Genomics">
        <title>Correction to: Identification and distribution of gene clusters required for synthesis of sphingolipid metabolism inhibitors in diverse species of the filamentous fungus Fusarium.</title>
        <authorList>
            <person name="Kim H.S."/>
            <person name="Lohmar J.M."/>
            <person name="Busman M."/>
            <person name="Brown D.W."/>
            <person name="Naumann T.A."/>
            <person name="Divon H.H."/>
            <person name="Lysoe E."/>
            <person name="Uhlig S."/>
            <person name="Proctor R.H."/>
        </authorList>
    </citation>
    <scope>NUCLEOTIDE SEQUENCE</scope>
    <source>
        <strain evidence="6">NRRL 20472</strain>
    </source>
</reference>
<dbReference type="Pfam" id="PF09810">
    <property type="entry name" value="Exo5"/>
    <property type="match status" value="1"/>
</dbReference>
<comment type="caution">
    <text evidence="6">The sequence shown here is derived from an EMBL/GenBank/DDBJ whole genome shotgun (WGS) entry which is preliminary data.</text>
</comment>
<keyword evidence="1" id="KW-0408">Iron</keyword>
<feature type="domain" description="Phosphomevalonate dehydratase small subunit-like" evidence="4">
    <location>
        <begin position="28"/>
        <end position="112"/>
    </location>
</feature>
<keyword evidence="2" id="KW-0456">Lyase</keyword>
<dbReference type="PANTHER" id="PTHR36577:SF3">
    <property type="entry name" value="DUF521 DOMAIN PROTEIN (AFU_ORTHOLOGUE AFUA_6G00490)"/>
    <property type="match status" value="1"/>
</dbReference>
<accession>A0A8H4U4L1</accession>
<dbReference type="Gene3D" id="3.50.30.10">
    <property type="entry name" value="Phosphohistidine domain"/>
    <property type="match status" value="1"/>
</dbReference>
<feature type="domain" description="Phosphomevalonate dehydratase large subunit-like" evidence="5">
    <location>
        <begin position="164"/>
        <end position="555"/>
    </location>
</feature>
<feature type="compositionally biased region" description="Low complexity" evidence="3">
    <location>
        <begin position="715"/>
        <end position="726"/>
    </location>
</feature>
<dbReference type="AlphaFoldDB" id="A0A8H4U4L1"/>
<dbReference type="PANTHER" id="PTHR36577">
    <property type="entry name" value="DUF521 DOMAIN PROTEIN (AFU_ORTHOLOGUE AFUA_6G00490)"/>
    <property type="match status" value="1"/>
</dbReference>
<reference evidence="6" key="2">
    <citation type="submission" date="2020-05" db="EMBL/GenBank/DDBJ databases">
        <authorList>
            <person name="Kim H.-S."/>
            <person name="Proctor R.H."/>
            <person name="Brown D.W."/>
        </authorList>
    </citation>
    <scope>NUCLEOTIDE SEQUENCE</scope>
    <source>
        <strain evidence="6">NRRL 20472</strain>
    </source>
</reference>
<dbReference type="SUPFAM" id="SSF52016">
    <property type="entry name" value="LeuD/IlvD-like"/>
    <property type="match status" value="1"/>
</dbReference>
<dbReference type="OrthoDB" id="2594507at2759"/>
<dbReference type="GO" id="GO:0016829">
    <property type="term" value="F:lyase activity"/>
    <property type="evidence" value="ECO:0007669"/>
    <property type="project" value="UniProtKB-KW"/>
</dbReference>
<dbReference type="InterPro" id="IPR019190">
    <property type="entry name" value="EXOV"/>
</dbReference>
<feature type="compositionally biased region" description="Basic and acidic residues" evidence="3">
    <location>
        <begin position="669"/>
        <end position="680"/>
    </location>
</feature>
<dbReference type="Pfam" id="PF04412">
    <property type="entry name" value="AcnX"/>
    <property type="match status" value="1"/>
</dbReference>
<feature type="compositionally biased region" description="Low complexity" evidence="3">
    <location>
        <begin position="987"/>
        <end position="1000"/>
    </location>
</feature>